<evidence type="ECO:0000256" key="6">
    <source>
        <dbReference type="SAM" id="Phobius"/>
    </source>
</evidence>
<keyword evidence="2 6" id="KW-0812">Transmembrane</keyword>
<keyword evidence="8" id="KW-1185">Reference proteome</keyword>
<dbReference type="Proteomes" id="UP000323161">
    <property type="component" value="Unassembled WGS sequence"/>
</dbReference>
<feature type="compositionally biased region" description="Polar residues" evidence="5">
    <location>
        <begin position="57"/>
        <end position="69"/>
    </location>
</feature>
<feature type="compositionally biased region" description="Low complexity" evidence="5">
    <location>
        <begin position="118"/>
        <end position="133"/>
    </location>
</feature>
<dbReference type="EMBL" id="VTUU01000008">
    <property type="protein sequence ID" value="KAA1172029.1"/>
    <property type="molecule type" value="Genomic_DNA"/>
</dbReference>
<feature type="transmembrane region" description="Helical" evidence="6">
    <location>
        <begin position="12"/>
        <end position="34"/>
    </location>
</feature>
<dbReference type="Gene3D" id="3.30.1150.10">
    <property type="match status" value="1"/>
</dbReference>
<dbReference type="RefSeq" id="WP_149601166.1">
    <property type="nucleotide sequence ID" value="NZ_VTUU01000008.1"/>
</dbReference>
<evidence type="ECO:0000256" key="2">
    <source>
        <dbReference type="ARBA" id="ARBA00022692"/>
    </source>
</evidence>
<reference evidence="7 8" key="1">
    <citation type="submission" date="2019-08" db="EMBL/GenBank/DDBJ databases">
        <title>Marinobacter ZYF650 sp. nov., a marine bacterium isolated from seawater of the Mariana trench.</title>
        <authorList>
            <person name="Ahmad W."/>
        </authorList>
    </citation>
    <scope>NUCLEOTIDE SEQUENCE [LARGE SCALE GENOMIC DNA]</scope>
    <source>
        <strain evidence="7 8">ZYF650</strain>
    </source>
</reference>
<keyword evidence="3 6" id="KW-1133">Transmembrane helix</keyword>
<dbReference type="AlphaFoldDB" id="A0A5B0VD76"/>
<feature type="region of interest" description="Disordered" evidence="5">
    <location>
        <begin position="57"/>
        <end position="136"/>
    </location>
</feature>
<sequence>MQHQGTTYQLPAGYRFTLALSSALLAHILLLSGLPSIIDQPEHAPPTVQIELVAASHTTPRASAQSTSERQPEPDLKPSEHSSAPQLLQKPATHDAPKKPQKTQNLSANRSERVKDNGAPQASQAPSKAQSGAEDQATIISQSPGETDPYLVELQLLIAKELEKVGGYKVSILPEPVTIRIQLNLLDNGALTRARIVKPTGNTRIDNAAYKATLAASPFPEPPTDNKNQNRFEVELKFSPKRL</sequence>
<protein>
    <submittedName>
        <fullName evidence="7">TonB family protein</fullName>
    </submittedName>
</protein>
<dbReference type="NCBIfam" id="TIGR01352">
    <property type="entry name" value="tonB_Cterm"/>
    <property type="match status" value="1"/>
</dbReference>
<keyword evidence="4 6" id="KW-0472">Membrane</keyword>
<gene>
    <name evidence="7" type="ORF">FWJ25_15470</name>
</gene>
<evidence type="ECO:0000256" key="5">
    <source>
        <dbReference type="SAM" id="MobiDB-lite"/>
    </source>
</evidence>
<feature type="compositionally biased region" description="Basic and acidic residues" evidence="5">
    <location>
        <begin position="70"/>
        <end position="80"/>
    </location>
</feature>
<name>A0A5B0VD76_9GAMM</name>
<dbReference type="GO" id="GO:0016020">
    <property type="term" value="C:membrane"/>
    <property type="evidence" value="ECO:0007669"/>
    <property type="project" value="UniProtKB-SubCell"/>
</dbReference>
<accession>A0A5B0VD76</accession>
<evidence type="ECO:0000313" key="7">
    <source>
        <dbReference type="EMBL" id="KAA1172029.1"/>
    </source>
</evidence>
<dbReference type="SUPFAM" id="SSF74653">
    <property type="entry name" value="TolA/TonB C-terminal domain"/>
    <property type="match status" value="1"/>
</dbReference>
<evidence type="ECO:0000256" key="1">
    <source>
        <dbReference type="ARBA" id="ARBA00004167"/>
    </source>
</evidence>
<evidence type="ECO:0000256" key="4">
    <source>
        <dbReference type="ARBA" id="ARBA00023136"/>
    </source>
</evidence>
<evidence type="ECO:0000313" key="8">
    <source>
        <dbReference type="Proteomes" id="UP000323161"/>
    </source>
</evidence>
<organism evidence="7 8">
    <name type="scientific">Marinobacter salinexigens</name>
    <dbReference type="NCBI Taxonomy" id="2919747"/>
    <lineage>
        <taxon>Bacteria</taxon>
        <taxon>Pseudomonadati</taxon>
        <taxon>Pseudomonadota</taxon>
        <taxon>Gammaproteobacteria</taxon>
        <taxon>Pseudomonadales</taxon>
        <taxon>Marinobacteraceae</taxon>
        <taxon>Marinobacter</taxon>
    </lineage>
</organism>
<evidence type="ECO:0000256" key="3">
    <source>
        <dbReference type="ARBA" id="ARBA00022989"/>
    </source>
</evidence>
<comment type="caution">
    <text evidence="7">The sequence shown here is derived from an EMBL/GenBank/DDBJ whole genome shotgun (WGS) entry which is preliminary data.</text>
</comment>
<dbReference type="Pfam" id="PF13103">
    <property type="entry name" value="TonB_2"/>
    <property type="match status" value="1"/>
</dbReference>
<proteinExistence type="predicted"/>
<dbReference type="InterPro" id="IPR006260">
    <property type="entry name" value="TonB/TolA_C"/>
</dbReference>
<comment type="subcellular location">
    <subcellularLocation>
        <location evidence="1">Membrane</location>
        <topology evidence="1">Single-pass membrane protein</topology>
    </subcellularLocation>
</comment>